<feature type="chain" id="PRO_5037079746" evidence="1">
    <location>
        <begin position="22"/>
        <end position="170"/>
    </location>
</feature>
<name>A0A967KFN6_9PROT</name>
<evidence type="ECO:0000256" key="1">
    <source>
        <dbReference type="SAM" id="SignalP"/>
    </source>
</evidence>
<feature type="signal peptide" evidence="1">
    <location>
        <begin position="1"/>
        <end position="21"/>
    </location>
</feature>
<dbReference type="Gene3D" id="3.30.70.2060">
    <property type="match status" value="1"/>
</dbReference>
<comment type="caution">
    <text evidence="2">The sequence shown here is derived from an EMBL/GenBank/DDBJ whole genome shotgun (WGS) entry which is preliminary data.</text>
</comment>
<dbReference type="InterPro" id="IPR008719">
    <property type="entry name" value="N2O_reductase_NosL"/>
</dbReference>
<dbReference type="PANTHER" id="PTHR41247:SF1">
    <property type="entry name" value="HTH-TYPE TRANSCRIPTIONAL REPRESSOR YCNK"/>
    <property type="match status" value="1"/>
</dbReference>
<proteinExistence type="predicted"/>
<dbReference type="RefSeq" id="WP_167225584.1">
    <property type="nucleotide sequence ID" value="NZ_JAAQPH010000010.1"/>
</dbReference>
<dbReference type="Proteomes" id="UP000761264">
    <property type="component" value="Unassembled WGS sequence"/>
</dbReference>
<gene>
    <name evidence="2" type="ORF">HBA54_13975</name>
</gene>
<keyword evidence="1" id="KW-0732">Signal</keyword>
<dbReference type="Pfam" id="PF05573">
    <property type="entry name" value="NosL"/>
    <property type="match status" value="1"/>
</dbReference>
<evidence type="ECO:0000313" key="3">
    <source>
        <dbReference type="Proteomes" id="UP000761264"/>
    </source>
</evidence>
<dbReference type="Gene3D" id="3.30.70.2050">
    <property type="match status" value="1"/>
</dbReference>
<dbReference type="SUPFAM" id="SSF160387">
    <property type="entry name" value="NosL/MerB-like"/>
    <property type="match status" value="1"/>
</dbReference>
<sequence length="170" mass="17639">MKRALLALLMLAACNDEVAVAPDPVPLTDTALSHFCQMWIADHDGPKAQIHLEGMPQPIFFAQVRDALAYLISPERDASITAVYVSDMAQAISWEEPGNANWVAADSATFVVGADVTGGMGAPEVAPFGTPEAAAAFAARHGGSVMALDQIPAEAVLGAIDIGLPGEDGQ</sequence>
<accession>A0A967KFN6</accession>
<organism evidence="2 3">
    <name type="scientific">Pelagibius litoralis</name>
    <dbReference type="NCBI Taxonomy" id="374515"/>
    <lineage>
        <taxon>Bacteria</taxon>
        <taxon>Pseudomonadati</taxon>
        <taxon>Pseudomonadota</taxon>
        <taxon>Alphaproteobacteria</taxon>
        <taxon>Rhodospirillales</taxon>
        <taxon>Rhodovibrionaceae</taxon>
        <taxon>Pelagibius</taxon>
    </lineage>
</organism>
<dbReference type="AlphaFoldDB" id="A0A967KFN6"/>
<keyword evidence="3" id="KW-1185">Reference proteome</keyword>
<reference evidence="2" key="1">
    <citation type="submission" date="2020-03" db="EMBL/GenBank/DDBJ databases">
        <title>Genome of Pelagibius litoralis DSM 21314T.</title>
        <authorList>
            <person name="Wang G."/>
        </authorList>
    </citation>
    <scope>NUCLEOTIDE SEQUENCE</scope>
    <source>
        <strain evidence="2">DSM 21314</strain>
    </source>
</reference>
<dbReference type="EMBL" id="JAAQPH010000010">
    <property type="protein sequence ID" value="NIA69706.1"/>
    <property type="molecule type" value="Genomic_DNA"/>
</dbReference>
<dbReference type="PANTHER" id="PTHR41247">
    <property type="entry name" value="HTH-TYPE TRANSCRIPTIONAL REPRESSOR YCNK"/>
    <property type="match status" value="1"/>
</dbReference>
<evidence type="ECO:0000313" key="2">
    <source>
        <dbReference type="EMBL" id="NIA69706.1"/>
    </source>
</evidence>
<protein>
    <submittedName>
        <fullName evidence="2">Copper resistance protein CopZ</fullName>
    </submittedName>
</protein>